<proteinExistence type="predicted"/>
<keyword evidence="1" id="KW-0732">Signal</keyword>
<feature type="signal peptide" evidence="1">
    <location>
        <begin position="1"/>
        <end position="18"/>
    </location>
</feature>
<accession>A0A175VQD2</accession>
<protein>
    <submittedName>
        <fullName evidence="2">Fluoride ion transporter CrcB 1</fullName>
    </submittedName>
</protein>
<dbReference type="OrthoDB" id="5168947at2759"/>
<sequence length="72" mass="7137">MYLIRALVTLGLVAAAHACTPGAFACGHQNGAPGPDGAIFECNALGQFVLTAQCGGPDCCVQSSTSAAFCSC</sequence>
<dbReference type="EMBL" id="LCTW02000462">
    <property type="protein sequence ID" value="KXX73502.1"/>
    <property type="molecule type" value="Genomic_DNA"/>
</dbReference>
<gene>
    <name evidence="2" type="ORF">MMYC01_209967</name>
</gene>
<keyword evidence="3" id="KW-1185">Reference proteome</keyword>
<evidence type="ECO:0000313" key="2">
    <source>
        <dbReference type="EMBL" id="KXX73502.1"/>
    </source>
</evidence>
<evidence type="ECO:0000256" key="1">
    <source>
        <dbReference type="SAM" id="SignalP"/>
    </source>
</evidence>
<evidence type="ECO:0000313" key="3">
    <source>
        <dbReference type="Proteomes" id="UP000078237"/>
    </source>
</evidence>
<organism evidence="2 3">
    <name type="scientific">Madurella mycetomatis</name>
    <dbReference type="NCBI Taxonomy" id="100816"/>
    <lineage>
        <taxon>Eukaryota</taxon>
        <taxon>Fungi</taxon>
        <taxon>Dikarya</taxon>
        <taxon>Ascomycota</taxon>
        <taxon>Pezizomycotina</taxon>
        <taxon>Sordariomycetes</taxon>
        <taxon>Sordariomycetidae</taxon>
        <taxon>Sordariales</taxon>
        <taxon>Sordariales incertae sedis</taxon>
        <taxon>Madurella</taxon>
    </lineage>
</organism>
<comment type="caution">
    <text evidence="2">The sequence shown here is derived from an EMBL/GenBank/DDBJ whole genome shotgun (WGS) entry which is preliminary data.</text>
</comment>
<name>A0A175VQD2_9PEZI</name>
<reference evidence="2 3" key="1">
    <citation type="journal article" date="2016" name="Genome Announc.">
        <title>Genome Sequence of Madurella mycetomatis mm55, Isolated from a Human Mycetoma Case in Sudan.</title>
        <authorList>
            <person name="Smit S."/>
            <person name="Derks M.F."/>
            <person name="Bervoets S."/>
            <person name="Fahal A."/>
            <person name="van Leeuwen W."/>
            <person name="van Belkum A."/>
            <person name="van de Sande W.W."/>
        </authorList>
    </citation>
    <scope>NUCLEOTIDE SEQUENCE [LARGE SCALE GENOMIC DNA]</scope>
    <source>
        <strain evidence="3">mm55</strain>
    </source>
</reference>
<dbReference type="PROSITE" id="PS51257">
    <property type="entry name" value="PROKAR_LIPOPROTEIN"/>
    <property type="match status" value="1"/>
</dbReference>
<dbReference type="VEuPathDB" id="FungiDB:MMYC01_209967"/>
<dbReference type="Proteomes" id="UP000078237">
    <property type="component" value="Unassembled WGS sequence"/>
</dbReference>
<dbReference type="AlphaFoldDB" id="A0A175VQD2"/>
<feature type="chain" id="PRO_5008043218" evidence="1">
    <location>
        <begin position="19"/>
        <end position="72"/>
    </location>
</feature>